<comment type="caution">
    <text evidence="1">The sequence shown here is derived from an EMBL/GenBank/DDBJ whole genome shotgun (WGS) entry which is preliminary data.</text>
</comment>
<dbReference type="AlphaFoldDB" id="A0AAW0GY88"/>
<organism evidence="1 2">
    <name type="scientific">Cerrena zonata</name>
    <dbReference type="NCBI Taxonomy" id="2478898"/>
    <lineage>
        <taxon>Eukaryota</taxon>
        <taxon>Fungi</taxon>
        <taxon>Dikarya</taxon>
        <taxon>Basidiomycota</taxon>
        <taxon>Agaricomycotina</taxon>
        <taxon>Agaricomycetes</taxon>
        <taxon>Polyporales</taxon>
        <taxon>Cerrenaceae</taxon>
        <taxon>Cerrena</taxon>
    </lineage>
</organism>
<gene>
    <name evidence="1" type="ORF">QCA50_000597</name>
</gene>
<dbReference type="Proteomes" id="UP001385951">
    <property type="component" value="Unassembled WGS sequence"/>
</dbReference>
<sequence length="168" mass="18507">MTFQTRIHLLGGMRSREEIYMSKGSMPTLACKHACAFVVDVLHFAWLLPSTLPLSSSAASHLDFLGHIFLSLFASSSSSNSPLILIIRHTSSCIHPKAPPAQPNSFSSLLIAHQPTIARHTSIQVLALLAFNKAPMDNFLSPSFDPQTFGFACHFGFVHFRFLLSHKS</sequence>
<protein>
    <submittedName>
        <fullName evidence="1">Uncharacterized protein</fullName>
    </submittedName>
</protein>
<dbReference type="EMBL" id="JASBNA010000001">
    <property type="protein sequence ID" value="KAK7695958.1"/>
    <property type="molecule type" value="Genomic_DNA"/>
</dbReference>
<accession>A0AAW0GY88</accession>
<name>A0AAW0GY88_9APHY</name>
<evidence type="ECO:0000313" key="1">
    <source>
        <dbReference type="EMBL" id="KAK7695958.1"/>
    </source>
</evidence>
<proteinExistence type="predicted"/>
<evidence type="ECO:0000313" key="2">
    <source>
        <dbReference type="Proteomes" id="UP001385951"/>
    </source>
</evidence>
<keyword evidence="2" id="KW-1185">Reference proteome</keyword>
<reference evidence="1 2" key="1">
    <citation type="submission" date="2022-09" db="EMBL/GenBank/DDBJ databases">
        <authorList>
            <person name="Palmer J.M."/>
        </authorList>
    </citation>
    <scope>NUCLEOTIDE SEQUENCE [LARGE SCALE GENOMIC DNA]</scope>
    <source>
        <strain evidence="1 2">DSM 7382</strain>
    </source>
</reference>